<dbReference type="SUPFAM" id="SSF56925">
    <property type="entry name" value="OMPA-like"/>
    <property type="match status" value="1"/>
</dbReference>
<feature type="domain" description="Outer membrane protein beta-barrel" evidence="3">
    <location>
        <begin position="8"/>
        <end position="201"/>
    </location>
</feature>
<dbReference type="Gene3D" id="2.40.160.20">
    <property type="match status" value="1"/>
</dbReference>
<evidence type="ECO:0000313" key="5">
    <source>
        <dbReference type="Proteomes" id="UP001597480"/>
    </source>
</evidence>
<keyword evidence="5" id="KW-1185">Reference proteome</keyword>
<accession>A0ABW5NYV2</accession>
<keyword evidence="1 2" id="KW-0732">Signal</keyword>
<proteinExistence type="predicted"/>
<evidence type="ECO:0000256" key="1">
    <source>
        <dbReference type="ARBA" id="ARBA00022729"/>
    </source>
</evidence>
<feature type="signal peptide" evidence="2">
    <location>
        <begin position="1"/>
        <end position="19"/>
    </location>
</feature>
<name>A0ABW5NYV2_9FLAO</name>
<feature type="chain" id="PRO_5045969440" evidence="2">
    <location>
        <begin position="20"/>
        <end position="201"/>
    </location>
</feature>
<dbReference type="InterPro" id="IPR011250">
    <property type="entry name" value="OMP/PagP_B-barrel"/>
</dbReference>
<sequence length="201" mass="21539">MKKLLLSAAAVMAFAFTNAQETATTTGFSQGDVFITGSVGFGSEKTGDAKTNSFNFSPKAGYFVTSNIAVGLQVGLSSETDKVETPLGDVEDKQTALEIGAFGRYYFTPTRNFSFFGQLSAGYVSNKVENDGDPEYKENGVNIALAPGVSYFVSEHIAFEATFGILGYRTLKPDVDGAESTNTFNLGANFSDINFGMVYKF</sequence>
<gene>
    <name evidence="4" type="ORF">ACFSR3_14130</name>
</gene>
<evidence type="ECO:0000313" key="4">
    <source>
        <dbReference type="EMBL" id="MFD2603197.1"/>
    </source>
</evidence>
<organism evidence="4 5">
    <name type="scientific">Flavobacterium suzhouense</name>
    <dbReference type="NCBI Taxonomy" id="1529638"/>
    <lineage>
        <taxon>Bacteria</taxon>
        <taxon>Pseudomonadati</taxon>
        <taxon>Bacteroidota</taxon>
        <taxon>Flavobacteriia</taxon>
        <taxon>Flavobacteriales</taxon>
        <taxon>Flavobacteriaceae</taxon>
        <taxon>Flavobacterium</taxon>
    </lineage>
</organism>
<reference evidence="5" key="1">
    <citation type="journal article" date="2019" name="Int. J. Syst. Evol. Microbiol.">
        <title>The Global Catalogue of Microorganisms (GCM) 10K type strain sequencing project: providing services to taxonomists for standard genome sequencing and annotation.</title>
        <authorList>
            <consortium name="The Broad Institute Genomics Platform"/>
            <consortium name="The Broad Institute Genome Sequencing Center for Infectious Disease"/>
            <person name="Wu L."/>
            <person name="Ma J."/>
        </authorList>
    </citation>
    <scope>NUCLEOTIDE SEQUENCE [LARGE SCALE GENOMIC DNA]</scope>
    <source>
        <strain evidence="5">KCTC 42107</strain>
    </source>
</reference>
<evidence type="ECO:0000256" key="2">
    <source>
        <dbReference type="SAM" id="SignalP"/>
    </source>
</evidence>
<comment type="caution">
    <text evidence="4">The sequence shown here is derived from an EMBL/GenBank/DDBJ whole genome shotgun (WGS) entry which is preliminary data.</text>
</comment>
<dbReference type="Pfam" id="PF13505">
    <property type="entry name" value="OMP_b-brl"/>
    <property type="match status" value="1"/>
</dbReference>
<dbReference type="EMBL" id="JBHUMD010000027">
    <property type="protein sequence ID" value="MFD2603197.1"/>
    <property type="molecule type" value="Genomic_DNA"/>
</dbReference>
<evidence type="ECO:0000259" key="3">
    <source>
        <dbReference type="Pfam" id="PF13505"/>
    </source>
</evidence>
<protein>
    <submittedName>
        <fullName evidence="4">Porin family protein</fullName>
    </submittedName>
</protein>
<dbReference type="Proteomes" id="UP001597480">
    <property type="component" value="Unassembled WGS sequence"/>
</dbReference>
<dbReference type="RefSeq" id="WP_169520046.1">
    <property type="nucleotide sequence ID" value="NZ_JBHUMD010000027.1"/>
</dbReference>
<dbReference type="InterPro" id="IPR027385">
    <property type="entry name" value="Beta-barrel_OMP"/>
</dbReference>